<gene>
    <name evidence="2" type="ORF">NliqN6_5905</name>
</gene>
<feature type="region of interest" description="Disordered" evidence="1">
    <location>
        <begin position="1"/>
        <end position="31"/>
    </location>
</feature>
<comment type="caution">
    <text evidence="2">The sequence shown here is derived from an EMBL/GenBank/DDBJ whole genome shotgun (WGS) entry which is preliminary data.</text>
</comment>
<feature type="compositionally biased region" description="Polar residues" evidence="1">
    <location>
        <begin position="20"/>
        <end position="30"/>
    </location>
</feature>
<accession>A0A8H3TYQ0</accession>
<evidence type="ECO:0000256" key="1">
    <source>
        <dbReference type="SAM" id="MobiDB-lite"/>
    </source>
</evidence>
<organism evidence="2 3">
    <name type="scientific">Naganishia liquefaciens</name>
    <dbReference type="NCBI Taxonomy" id="104408"/>
    <lineage>
        <taxon>Eukaryota</taxon>
        <taxon>Fungi</taxon>
        <taxon>Dikarya</taxon>
        <taxon>Basidiomycota</taxon>
        <taxon>Agaricomycotina</taxon>
        <taxon>Tremellomycetes</taxon>
        <taxon>Filobasidiales</taxon>
        <taxon>Filobasidiaceae</taxon>
        <taxon>Naganishia</taxon>
    </lineage>
</organism>
<evidence type="ECO:0000313" key="3">
    <source>
        <dbReference type="Proteomes" id="UP000620104"/>
    </source>
</evidence>
<dbReference type="Proteomes" id="UP000620104">
    <property type="component" value="Unassembled WGS sequence"/>
</dbReference>
<feature type="region of interest" description="Disordered" evidence="1">
    <location>
        <begin position="76"/>
        <end position="99"/>
    </location>
</feature>
<feature type="compositionally biased region" description="Polar residues" evidence="1">
    <location>
        <begin position="1"/>
        <end position="11"/>
    </location>
</feature>
<sequence>MSSQSPSNNDSAVREMDQGQAVNANEVSTPSKDEVIRMAADFYTKWETMANKVYDACDEPEEARRIMVDFWRRFKKDLPPPGPEQGPGDDQHSGPALSTEASEALRNYLRSEIDESFKEKWESVVERLAGEDGLSYLADIRANLSKVPIQSISELQEVAISNFRSGSVKSKSLLTQATPEEMAKGVSDWLMQYLDDVFKPRR</sequence>
<protein>
    <submittedName>
        <fullName evidence="2">Uncharacterized protein</fullName>
    </submittedName>
</protein>
<dbReference type="AlphaFoldDB" id="A0A8H3TYQ0"/>
<reference evidence="2" key="1">
    <citation type="submission" date="2020-07" db="EMBL/GenBank/DDBJ databases">
        <title>Draft Genome Sequence of a Deep-Sea Yeast, Naganishia (Cryptococcus) liquefaciens strain N6.</title>
        <authorList>
            <person name="Han Y.W."/>
            <person name="Kajitani R."/>
            <person name="Morimoto H."/>
            <person name="Parhat M."/>
            <person name="Tsubouchi H."/>
            <person name="Bakenova O."/>
            <person name="Ogata M."/>
            <person name="Argunhan B."/>
            <person name="Aoki R."/>
            <person name="Kajiwara S."/>
            <person name="Itoh T."/>
            <person name="Iwasaki H."/>
        </authorList>
    </citation>
    <scope>NUCLEOTIDE SEQUENCE</scope>
    <source>
        <strain evidence="2">N6</strain>
    </source>
</reference>
<name>A0A8H3TYQ0_9TREE</name>
<proteinExistence type="predicted"/>
<dbReference type="EMBL" id="BLZA01000043">
    <property type="protein sequence ID" value="GHJ89503.1"/>
    <property type="molecule type" value="Genomic_DNA"/>
</dbReference>
<keyword evidence="3" id="KW-1185">Reference proteome</keyword>
<evidence type="ECO:0000313" key="2">
    <source>
        <dbReference type="EMBL" id="GHJ89503.1"/>
    </source>
</evidence>